<name>A0A1F6V0R3_9PROT</name>
<protein>
    <submittedName>
        <fullName evidence="1">Uncharacterized protein</fullName>
    </submittedName>
</protein>
<proteinExistence type="predicted"/>
<dbReference type="Proteomes" id="UP000179076">
    <property type="component" value="Unassembled WGS sequence"/>
</dbReference>
<sequence length="338" mass="38450">MQLRPGEWVVVRSKEEILATLGPDGAHKNLPFMSEMLSYCGRRFQVYKRADKTCDTVDKGGGLRMRDTVHLIGTRCEGTAHGGCEAGCFLFWREAWLKRADGDADVAPSNTTATAKCTERDLERAGVVDAAAQVYRCQATQLLTYTEPLQWWDLRQYVRDVVTNRQPIGEMIGAVLFSAYRKLVDFGIGYRVLIGLYDWVAARCGAKPYPIRTGRCEKTPTAILDLQPGELVRVKPYHEILATLDRNSRNRGLWFDAEMVRYCGGTYRVVKRVRRILDEKTGKMLSFSNPCIVLHDVYCRATKTKYRLFCPRSNLTYWREIWLERAPEGGAVAQRSTA</sequence>
<reference evidence="1 2" key="1">
    <citation type="journal article" date="2016" name="Nat. Commun.">
        <title>Thousands of microbial genomes shed light on interconnected biogeochemical processes in an aquifer system.</title>
        <authorList>
            <person name="Anantharaman K."/>
            <person name="Brown C.T."/>
            <person name="Hug L.A."/>
            <person name="Sharon I."/>
            <person name="Castelle C.J."/>
            <person name="Probst A.J."/>
            <person name="Thomas B.C."/>
            <person name="Singh A."/>
            <person name="Wilkins M.J."/>
            <person name="Karaoz U."/>
            <person name="Brodie E.L."/>
            <person name="Williams K.H."/>
            <person name="Hubbard S.S."/>
            <person name="Banfield J.F."/>
        </authorList>
    </citation>
    <scope>NUCLEOTIDE SEQUENCE [LARGE SCALE GENOMIC DNA]</scope>
</reference>
<dbReference type="EMBL" id="MFSP01000163">
    <property type="protein sequence ID" value="OGI63036.1"/>
    <property type="molecule type" value="Genomic_DNA"/>
</dbReference>
<comment type="caution">
    <text evidence="1">The sequence shown here is derived from an EMBL/GenBank/DDBJ whole genome shotgun (WGS) entry which is preliminary data.</text>
</comment>
<organism evidence="1 2">
    <name type="scientific">Candidatus Muproteobacteria bacterium RBG_16_60_9</name>
    <dbReference type="NCBI Taxonomy" id="1817755"/>
    <lineage>
        <taxon>Bacteria</taxon>
        <taxon>Pseudomonadati</taxon>
        <taxon>Pseudomonadota</taxon>
        <taxon>Candidatus Muproteobacteria</taxon>
    </lineage>
</organism>
<accession>A0A1F6V0R3</accession>
<evidence type="ECO:0000313" key="1">
    <source>
        <dbReference type="EMBL" id="OGI63036.1"/>
    </source>
</evidence>
<gene>
    <name evidence="1" type="ORF">A2W18_13145</name>
</gene>
<evidence type="ECO:0000313" key="2">
    <source>
        <dbReference type="Proteomes" id="UP000179076"/>
    </source>
</evidence>
<dbReference type="AlphaFoldDB" id="A0A1F6V0R3"/>